<dbReference type="Proteomes" id="UP001153714">
    <property type="component" value="Chromosome 1"/>
</dbReference>
<dbReference type="PANTHER" id="PTHR10261">
    <property type="entry name" value="COATOMER SUBUNIT GAMMA"/>
    <property type="match status" value="1"/>
</dbReference>
<dbReference type="OrthoDB" id="1074925at2759"/>
<dbReference type="PANTHER" id="PTHR10261:SF0">
    <property type="entry name" value="COATOMER SUBUNIT GAMMA-2"/>
    <property type="match status" value="1"/>
</dbReference>
<name>A0A9N9MYY3_9NEOP</name>
<dbReference type="Pfam" id="PF01602">
    <property type="entry name" value="Adaptin_N"/>
    <property type="match status" value="1"/>
</dbReference>
<dbReference type="AlphaFoldDB" id="A0A9N9MYY3"/>
<dbReference type="GO" id="GO:0006886">
    <property type="term" value="P:intracellular protein transport"/>
    <property type="evidence" value="ECO:0007669"/>
    <property type="project" value="InterPro"/>
</dbReference>
<keyword evidence="3" id="KW-1185">Reference proteome</keyword>
<dbReference type="GO" id="GO:0005783">
    <property type="term" value="C:endoplasmic reticulum"/>
    <property type="evidence" value="ECO:0007669"/>
    <property type="project" value="TreeGrafter"/>
</dbReference>
<dbReference type="InterPro" id="IPR016024">
    <property type="entry name" value="ARM-type_fold"/>
</dbReference>
<dbReference type="GO" id="GO:0072384">
    <property type="term" value="P:organelle transport along microtubule"/>
    <property type="evidence" value="ECO:0007669"/>
    <property type="project" value="TreeGrafter"/>
</dbReference>
<reference evidence="2" key="2">
    <citation type="submission" date="2022-10" db="EMBL/GenBank/DDBJ databases">
        <authorList>
            <consortium name="ENA_rothamsted_submissions"/>
            <consortium name="culmorum"/>
            <person name="King R."/>
        </authorList>
    </citation>
    <scope>NUCLEOTIDE SEQUENCE</scope>
</reference>
<dbReference type="GO" id="GO:0000139">
    <property type="term" value="C:Golgi membrane"/>
    <property type="evidence" value="ECO:0007669"/>
    <property type="project" value="TreeGrafter"/>
</dbReference>
<gene>
    <name evidence="2" type="ORF">DIATSA_LOCUS133</name>
</gene>
<evidence type="ECO:0000313" key="2">
    <source>
        <dbReference type="EMBL" id="CAG9781815.1"/>
    </source>
</evidence>
<evidence type="ECO:0000313" key="3">
    <source>
        <dbReference type="Proteomes" id="UP001153714"/>
    </source>
</evidence>
<dbReference type="GO" id="GO:0030126">
    <property type="term" value="C:COPI vesicle coat"/>
    <property type="evidence" value="ECO:0007669"/>
    <property type="project" value="TreeGrafter"/>
</dbReference>
<dbReference type="GO" id="GO:0005793">
    <property type="term" value="C:endoplasmic reticulum-Golgi intermediate compartment"/>
    <property type="evidence" value="ECO:0007669"/>
    <property type="project" value="TreeGrafter"/>
</dbReference>
<dbReference type="InterPro" id="IPR017106">
    <property type="entry name" value="Coatomer_gsu"/>
</dbReference>
<evidence type="ECO:0000259" key="1">
    <source>
        <dbReference type="Pfam" id="PF01602"/>
    </source>
</evidence>
<feature type="domain" description="Clathrin/coatomer adaptor adaptin-like N-terminal" evidence="1">
    <location>
        <begin position="2"/>
        <end position="213"/>
    </location>
</feature>
<protein>
    <recommendedName>
        <fullName evidence="1">Clathrin/coatomer adaptor adaptin-like N-terminal domain-containing protein</fullName>
    </recommendedName>
</protein>
<dbReference type="InterPro" id="IPR011989">
    <property type="entry name" value="ARM-like"/>
</dbReference>
<proteinExistence type="predicted"/>
<dbReference type="EMBL" id="OU893332">
    <property type="protein sequence ID" value="CAG9781815.1"/>
    <property type="molecule type" value="Genomic_DNA"/>
</dbReference>
<dbReference type="InterPro" id="IPR002553">
    <property type="entry name" value="Clathrin/coatomer_adapt-like_N"/>
</dbReference>
<dbReference type="GO" id="GO:0009306">
    <property type="term" value="P:protein secretion"/>
    <property type="evidence" value="ECO:0007669"/>
    <property type="project" value="TreeGrafter"/>
</dbReference>
<dbReference type="GO" id="GO:0006888">
    <property type="term" value="P:endoplasmic reticulum to Golgi vesicle-mediated transport"/>
    <property type="evidence" value="ECO:0007669"/>
    <property type="project" value="TreeGrafter"/>
</dbReference>
<sequence length="222" mass="25024">MLVKLTAKNPNAVAHCAVDLENLISDQNRSVATLAVTTLLITGAERSIDRLIKQVSGFISKISDEFKNVVIQAIRRMFSKYPRKHLFFFIWNDKKKSGLQYKTAIADAIIALVEENPDAKETCLAHLCEFIEDCKRACLVVRILHVLGREGPKARQPSRYIRYIYNQVILESGAVRAAAVTTVARFGATRPELLPNIRVLLTRSQLDDDDEVRIELFTIVLS</sequence>
<dbReference type="GO" id="GO:0006891">
    <property type="term" value="P:intra-Golgi vesicle-mediated transport"/>
    <property type="evidence" value="ECO:0007669"/>
    <property type="project" value="TreeGrafter"/>
</dbReference>
<accession>A0A9N9MYY3</accession>
<organism evidence="2 3">
    <name type="scientific">Diatraea saccharalis</name>
    <name type="common">sugarcane borer</name>
    <dbReference type="NCBI Taxonomy" id="40085"/>
    <lineage>
        <taxon>Eukaryota</taxon>
        <taxon>Metazoa</taxon>
        <taxon>Ecdysozoa</taxon>
        <taxon>Arthropoda</taxon>
        <taxon>Hexapoda</taxon>
        <taxon>Insecta</taxon>
        <taxon>Pterygota</taxon>
        <taxon>Neoptera</taxon>
        <taxon>Endopterygota</taxon>
        <taxon>Lepidoptera</taxon>
        <taxon>Glossata</taxon>
        <taxon>Ditrysia</taxon>
        <taxon>Pyraloidea</taxon>
        <taxon>Crambidae</taxon>
        <taxon>Crambinae</taxon>
        <taxon>Diatraea</taxon>
    </lineage>
</organism>
<dbReference type="SUPFAM" id="SSF48371">
    <property type="entry name" value="ARM repeat"/>
    <property type="match status" value="1"/>
</dbReference>
<dbReference type="Gene3D" id="1.25.10.10">
    <property type="entry name" value="Leucine-rich Repeat Variant"/>
    <property type="match status" value="1"/>
</dbReference>
<reference evidence="2" key="1">
    <citation type="submission" date="2021-12" db="EMBL/GenBank/DDBJ databases">
        <authorList>
            <person name="King R."/>
        </authorList>
    </citation>
    <scope>NUCLEOTIDE SEQUENCE</scope>
</reference>